<reference evidence="2 3" key="1">
    <citation type="journal article" date="2012" name="BMC Genomics">
        <title>Comparative genomics of the white-rot fungi, Phanerochaete carnosa and P. chrysosporium, to elucidate the genetic basis of the distinct wood types they colonize.</title>
        <authorList>
            <person name="Suzuki H."/>
            <person name="MacDonald J."/>
            <person name="Syed K."/>
            <person name="Salamov A."/>
            <person name="Hori C."/>
            <person name="Aerts A."/>
            <person name="Henrissat B."/>
            <person name="Wiebenga A."/>
            <person name="vanKuyk P.A."/>
            <person name="Barry K."/>
            <person name="Lindquist E."/>
            <person name="LaButti K."/>
            <person name="Lapidus A."/>
            <person name="Lucas S."/>
            <person name="Coutinho P."/>
            <person name="Gong Y."/>
            <person name="Samejima M."/>
            <person name="Mahadevan R."/>
            <person name="Abou-Zaid M."/>
            <person name="de Vries R.P."/>
            <person name="Igarashi K."/>
            <person name="Yadav J.S."/>
            <person name="Grigoriev I.V."/>
            <person name="Master E.R."/>
        </authorList>
    </citation>
    <scope>NUCLEOTIDE SEQUENCE [LARGE SCALE GENOMIC DNA]</scope>
    <source>
        <strain evidence="2 3">HHB-10118-sp</strain>
    </source>
</reference>
<dbReference type="Proteomes" id="UP000008370">
    <property type="component" value="Unassembled WGS sequence"/>
</dbReference>
<evidence type="ECO:0000256" key="1">
    <source>
        <dbReference type="SAM" id="MobiDB-lite"/>
    </source>
</evidence>
<dbReference type="RefSeq" id="XP_007401479.1">
    <property type="nucleotide sequence ID" value="XM_007401417.1"/>
</dbReference>
<gene>
    <name evidence="2" type="ORF">PHACADRAFT_201135</name>
</gene>
<organism evidence="2 3">
    <name type="scientific">Phanerochaete carnosa (strain HHB-10118-sp)</name>
    <name type="common">White-rot fungus</name>
    <name type="synonym">Peniophora carnosa</name>
    <dbReference type="NCBI Taxonomy" id="650164"/>
    <lineage>
        <taxon>Eukaryota</taxon>
        <taxon>Fungi</taxon>
        <taxon>Dikarya</taxon>
        <taxon>Basidiomycota</taxon>
        <taxon>Agaricomycotina</taxon>
        <taxon>Agaricomycetes</taxon>
        <taxon>Polyporales</taxon>
        <taxon>Phanerochaetaceae</taxon>
        <taxon>Phanerochaete</taxon>
    </lineage>
</organism>
<proteinExistence type="predicted"/>
<feature type="compositionally biased region" description="Basic and acidic residues" evidence="1">
    <location>
        <begin position="1"/>
        <end position="17"/>
    </location>
</feature>
<dbReference type="GeneID" id="18911573"/>
<accession>K5UL04</accession>
<dbReference type="KEGG" id="pco:PHACADRAFT_201135"/>
<dbReference type="AlphaFoldDB" id="K5UL04"/>
<dbReference type="HOGENOM" id="CLU_1928348_0_0_1"/>
<sequence>MSDVHAQKESERDRVRAEPFGTASGDDGYATESDVEEDDQSGDKESGYGGDDDSDDAQNQLLPVRRRVSPPPEHREYHVVSPPPTFLQNRVLVGCRMSPNRAAKHAEATMFGEGLIQRYLPLANSRRNGKQ</sequence>
<name>K5UL04_PHACS</name>
<feature type="region of interest" description="Disordered" evidence="1">
    <location>
        <begin position="1"/>
        <end position="82"/>
    </location>
</feature>
<dbReference type="EMBL" id="JH930479">
    <property type="protein sequence ID" value="EKM50296.1"/>
    <property type="molecule type" value="Genomic_DNA"/>
</dbReference>
<evidence type="ECO:0000313" key="2">
    <source>
        <dbReference type="EMBL" id="EKM50296.1"/>
    </source>
</evidence>
<dbReference type="InParanoid" id="K5UL04"/>
<evidence type="ECO:0000313" key="3">
    <source>
        <dbReference type="Proteomes" id="UP000008370"/>
    </source>
</evidence>
<protein>
    <submittedName>
        <fullName evidence="2">Uncharacterized protein</fullName>
    </submittedName>
</protein>
<keyword evidence="3" id="KW-1185">Reference proteome</keyword>